<evidence type="ECO:0000256" key="3">
    <source>
        <dbReference type="ARBA" id="ARBA00022912"/>
    </source>
</evidence>
<dbReference type="GO" id="GO:0007165">
    <property type="term" value="P:signal transduction"/>
    <property type="evidence" value="ECO:0007669"/>
    <property type="project" value="TreeGrafter"/>
</dbReference>
<dbReference type="PROSITE" id="PS50054">
    <property type="entry name" value="TYR_PHOSPHATASE_DUAL"/>
    <property type="match status" value="1"/>
</dbReference>
<dbReference type="GO" id="GO:0004722">
    <property type="term" value="F:protein serine/threonine phosphatase activity"/>
    <property type="evidence" value="ECO:0007669"/>
    <property type="project" value="UniProtKB-EC"/>
</dbReference>
<comment type="similarity">
    <text evidence="1">Belongs to the protein-tyrosine phosphatase family. Non-receptor class dual specificity subfamily.</text>
</comment>
<dbReference type="InterPro" id="IPR020422">
    <property type="entry name" value="TYR_PHOSPHATASE_DUAL_dom"/>
</dbReference>
<dbReference type="CDD" id="cd14498">
    <property type="entry name" value="DSP"/>
    <property type="match status" value="1"/>
</dbReference>
<proteinExistence type="inferred from homology"/>
<dbReference type="EMBL" id="CAJJDO010000003">
    <property type="protein sequence ID" value="CAD8133902.1"/>
    <property type="molecule type" value="Genomic_DNA"/>
</dbReference>
<dbReference type="Pfam" id="PF00782">
    <property type="entry name" value="DSPc"/>
    <property type="match status" value="1"/>
</dbReference>
<gene>
    <name evidence="8" type="ORF">PPENT_87.1.T0030033</name>
</gene>
<feature type="domain" description="Tyrosine specific protein phosphatases" evidence="7">
    <location>
        <begin position="75"/>
        <end position="131"/>
    </location>
</feature>
<dbReference type="GO" id="GO:0004725">
    <property type="term" value="F:protein tyrosine phosphatase activity"/>
    <property type="evidence" value="ECO:0007669"/>
    <property type="project" value="TreeGrafter"/>
</dbReference>
<keyword evidence="2" id="KW-0378">Hydrolase</keyword>
<dbReference type="InterPro" id="IPR000387">
    <property type="entry name" value="Tyr_Pase_dom"/>
</dbReference>
<evidence type="ECO:0000313" key="9">
    <source>
        <dbReference type="Proteomes" id="UP000689195"/>
    </source>
</evidence>
<comment type="caution">
    <text evidence="8">The sequence shown here is derived from an EMBL/GenBank/DDBJ whole genome shotgun (WGS) entry which is preliminary data.</text>
</comment>
<evidence type="ECO:0000259" key="7">
    <source>
        <dbReference type="PROSITE" id="PS50056"/>
    </source>
</evidence>
<name>A0A8S1S2S7_9CILI</name>
<keyword evidence="9" id="KW-1185">Reference proteome</keyword>
<evidence type="ECO:0000256" key="5">
    <source>
        <dbReference type="ARBA" id="ARBA00048336"/>
    </source>
</evidence>
<protein>
    <recommendedName>
        <fullName evidence="10">Protein-tyrosine-phosphatase</fullName>
    </recommendedName>
</protein>
<dbReference type="PROSITE" id="PS50056">
    <property type="entry name" value="TYR_PHOSPHATASE_2"/>
    <property type="match status" value="1"/>
</dbReference>
<reference evidence="8" key="1">
    <citation type="submission" date="2021-01" db="EMBL/GenBank/DDBJ databases">
        <authorList>
            <consortium name="Genoscope - CEA"/>
            <person name="William W."/>
        </authorList>
    </citation>
    <scope>NUCLEOTIDE SEQUENCE</scope>
</reference>
<comment type="catalytic activity">
    <reaction evidence="4">
        <text>O-phospho-L-seryl-[protein] + H2O = L-seryl-[protein] + phosphate</text>
        <dbReference type="Rhea" id="RHEA:20629"/>
        <dbReference type="Rhea" id="RHEA-COMP:9863"/>
        <dbReference type="Rhea" id="RHEA-COMP:11604"/>
        <dbReference type="ChEBI" id="CHEBI:15377"/>
        <dbReference type="ChEBI" id="CHEBI:29999"/>
        <dbReference type="ChEBI" id="CHEBI:43474"/>
        <dbReference type="ChEBI" id="CHEBI:83421"/>
        <dbReference type="EC" id="3.1.3.16"/>
    </reaction>
</comment>
<evidence type="ECO:0008006" key="10">
    <source>
        <dbReference type="Google" id="ProtNLM"/>
    </source>
</evidence>
<dbReference type="Proteomes" id="UP000689195">
    <property type="component" value="Unassembled WGS sequence"/>
</dbReference>
<dbReference type="PROSITE" id="PS00383">
    <property type="entry name" value="TYR_PHOSPHATASE_1"/>
    <property type="match status" value="1"/>
</dbReference>
<dbReference type="InterPro" id="IPR016130">
    <property type="entry name" value="Tyr_Pase_AS"/>
</dbReference>
<dbReference type="GO" id="GO:0005829">
    <property type="term" value="C:cytosol"/>
    <property type="evidence" value="ECO:0007669"/>
    <property type="project" value="TreeGrafter"/>
</dbReference>
<keyword evidence="3" id="KW-0904">Protein phosphatase</keyword>
<evidence type="ECO:0000256" key="1">
    <source>
        <dbReference type="ARBA" id="ARBA00008601"/>
    </source>
</evidence>
<dbReference type="InterPro" id="IPR000340">
    <property type="entry name" value="Dual-sp_phosphatase_cat-dom"/>
</dbReference>
<evidence type="ECO:0000256" key="2">
    <source>
        <dbReference type="ARBA" id="ARBA00022801"/>
    </source>
</evidence>
<feature type="domain" description="Tyrosine-protein phosphatase" evidence="6">
    <location>
        <begin position="8"/>
        <end position="153"/>
    </location>
</feature>
<dbReference type="OrthoDB" id="10252009at2759"/>
<evidence type="ECO:0000313" key="8">
    <source>
        <dbReference type="EMBL" id="CAD8133902.1"/>
    </source>
</evidence>
<dbReference type="SMART" id="SM00195">
    <property type="entry name" value="DSPc"/>
    <property type="match status" value="1"/>
</dbReference>
<evidence type="ECO:0000259" key="6">
    <source>
        <dbReference type="PROSITE" id="PS50054"/>
    </source>
</evidence>
<dbReference type="PANTHER" id="PTHR45948">
    <property type="entry name" value="DUAL SPECIFICITY PROTEIN PHOSPHATASE DDB_G0269404-RELATED"/>
    <property type="match status" value="1"/>
</dbReference>
<sequence>MYSSSYTSPNRIIDSECFEKGNLFLGNKHSTSIQHLEQLQIGAILTVADDININLPNRNHLIIKAQDVPEYQICLHFNECLQFIEQNLQHTNVLVHCFYGASRSATIVVAYLMKTQKLKAQEALQRIKTIRKIACPNNGFISQLENFEKESLQI</sequence>
<evidence type="ECO:0000256" key="4">
    <source>
        <dbReference type="ARBA" id="ARBA00047761"/>
    </source>
</evidence>
<dbReference type="AlphaFoldDB" id="A0A8S1S2S7"/>
<dbReference type="PANTHER" id="PTHR45948:SF2">
    <property type="entry name" value="DUAL SPECIFICITY PROTEIN PHOSPHATASE"/>
    <property type="match status" value="1"/>
</dbReference>
<accession>A0A8S1S2S7</accession>
<organism evidence="8 9">
    <name type="scientific">Paramecium pentaurelia</name>
    <dbReference type="NCBI Taxonomy" id="43138"/>
    <lineage>
        <taxon>Eukaryota</taxon>
        <taxon>Sar</taxon>
        <taxon>Alveolata</taxon>
        <taxon>Ciliophora</taxon>
        <taxon>Intramacronucleata</taxon>
        <taxon>Oligohymenophorea</taxon>
        <taxon>Peniculida</taxon>
        <taxon>Parameciidae</taxon>
        <taxon>Paramecium</taxon>
    </lineage>
</organism>
<comment type="catalytic activity">
    <reaction evidence="5">
        <text>O-phospho-L-threonyl-[protein] + H2O = L-threonyl-[protein] + phosphate</text>
        <dbReference type="Rhea" id="RHEA:47004"/>
        <dbReference type="Rhea" id="RHEA-COMP:11060"/>
        <dbReference type="Rhea" id="RHEA-COMP:11605"/>
        <dbReference type="ChEBI" id="CHEBI:15377"/>
        <dbReference type="ChEBI" id="CHEBI:30013"/>
        <dbReference type="ChEBI" id="CHEBI:43474"/>
        <dbReference type="ChEBI" id="CHEBI:61977"/>
        <dbReference type="EC" id="3.1.3.16"/>
    </reaction>
</comment>